<keyword evidence="2" id="KW-1185">Reference proteome</keyword>
<name>A0AAV0VR81_9HEMI</name>
<evidence type="ECO:0000313" key="2">
    <source>
        <dbReference type="Proteomes" id="UP001160148"/>
    </source>
</evidence>
<dbReference type="EMBL" id="CARXXK010000001">
    <property type="protein sequence ID" value="CAI6346070.1"/>
    <property type="molecule type" value="Genomic_DNA"/>
</dbReference>
<dbReference type="Proteomes" id="UP001160148">
    <property type="component" value="Unassembled WGS sequence"/>
</dbReference>
<organism evidence="1 2">
    <name type="scientific">Macrosiphum euphorbiae</name>
    <name type="common">potato aphid</name>
    <dbReference type="NCBI Taxonomy" id="13131"/>
    <lineage>
        <taxon>Eukaryota</taxon>
        <taxon>Metazoa</taxon>
        <taxon>Ecdysozoa</taxon>
        <taxon>Arthropoda</taxon>
        <taxon>Hexapoda</taxon>
        <taxon>Insecta</taxon>
        <taxon>Pterygota</taxon>
        <taxon>Neoptera</taxon>
        <taxon>Paraneoptera</taxon>
        <taxon>Hemiptera</taxon>
        <taxon>Sternorrhyncha</taxon>
        <taxon>Aphidomorpha</taxon>
        <taxon>Aphidoidea</taxon>
        <taxon>Aphididae</taxon>
        <taxon>Macrosiphini</taxon>
        <taxon>Macrosiphum</taxon>
    </lineage>
</organism>
<accession>A0AAV0VR81</accession>
<comment type="caution">
    <text evidence="1">The sequence shown here is derived from an EMBL/GenBank/DDBJ whole genome shotgun (WGS) entry which is preliminary data.</text>
</comment>
<sequence>MNSYDTRNIRPEFHLEFERRHAVLEPYIDHIKNFMLNHIVYERYDIAEDDIFLSGECAAWLLGRFDKFSRIDVLIDIRHPQEFRLTATPEAFFDGLKRGLPKNSDFPGELENMFGLSSIIVNYLEMDISFVFIHGTLNYLLEHFNLSISAVLVNLYNLSMVYTAECPCDYEGQCMTSSETRKIIYPLLFEASSVVQPSDKNISMCTRAVTTPLRLRGRYHTFQNLLASYGPRKHLREFFCDYSIFARYAELVNARVDETDRPLSFYIYPDCIACMSRREKLTRWAYDHWVRRTYHPITGYGYREAKNRFNKSDSIDLPIVLFTNHILFNVKFHLSLQYVKNYSLFSVQYSQNFICS</sequence>
<evidence type="ECO:0000313" key="1">
    <source>
        <dbReference type="EMBL" id="CAI6346070.1"/>
    </source>
</evidence>
<proteinExistence type="predicted"/>
<reference evidence="1 2" key="1">
    <citation type="submission" date="2023-01" db="EMBL/GenBank/DDBJ databases">
        <authorList>
            <person name="Whitehead M."/>
        </authorList>
    </citation>
    <scope>NUCLEOTIDE SEQUENCE [LARGE SCALE GENOMIC DNA]</scope>
</reference>
<protein>
    <submittedName>
        <fullName evidence="1">Uncharacterized protein</fullName>
    </submittedName>
</protein>
<dbReference type="AlphaFoldDB" id="A0AAV0VR81"/>
<gene>
    <name evidence="1" type="ORF">MEUPH1_LOCUS3018</name>
</gene>